<sequence>MADAEGFDALGLQNLVAVSETISDNGIALVEVKSREEIKPICCLAQKLVKNGRKAMQFRDYPRNRYETILSIKRQRWKCHSCGAVVYEELPDIDTRREMTRRMAVSIAWDATQHTFIDVARMNKLPVSTVRRAFMDYAEEQLADYRVALPRVLGIDEKVILGRPRLVIGDVEHKLMLDMMPSRRDADLDGYFTKMVDRHKVEVVCQDMWKGYEKATRKHFPNAVTVIDKFHVVRMADHGLGNARKRIAQTLDNKDRILLKRRIGLLKSRWATASERTQTELEALFSRWPELRDAYDLKEAFYGIYNAPDRETAEEMTDVCINVAKQHFSVDFREIISAFRGWRPHILRYFEHPYTNAYTERLNGLIGEINMKGKGYDLETLRAKALLKYSTKRLRRDPAFIGPLTKARQGTGVGDGRVMAWRGFPISTLELLIQQEDEEFISTLSER</sequence>
<dbReference type="EMBL" id="CP021922">
    <property type="protein sequence ID" value="ASC05202.1"/>
    <property type="molecule type" value="Genomic_DNA"/>
</dbReference>
<evidence type="ECO:0000313" key="4">
    <source>
        <dbReference type="Proteomes" id="UP000196816"/>
    </source>
</evidence>
<proteinExistence type="predicted"/>
<gene>
    <name evidence="3" type="ORF">S101468_00935</name>
</gene>
<organism evidence="3 4">
    <name type="scientific">Acetobacter pasteurianus subsp. pasteurianus</name>
    <dbReference type="NCBI Taxonomy" id="481145"/>
    <lineage>
        <taxon>Bacteria</taxon>
        <taxon>Pseudomonadati</taxon>
        <taxon>Pseudomonadota</taxon>
        <taxon>Alphaproteobacteria</taxon>
        <taxon>Acetobacterales</taxon>
        <taxon>Acetobacteraceae</taxon>
        <taxon>Acetobacter</taxon>
    </lineage>
</organism>
<evidence type="ECO:0008006" key="5">
    <source>
        <dbReference type="Google" id="ProtNLM"/>
    </source>
</evidence>
<feature type="domain" description="Transposase IS204/IS1001/IS1096/IS1165 helix-turn-helix" evidence="2">
    <location>
        <begin position="88"/>
        <end position="138"/>
    </location>
</feature>
<dbReference type="PANTHER" id="PTHR33498:SF1">
    <property type="entry name" value="TRANSPOSASE FOR INSERTION SEQUENCE ELEMENT IS1557"/>
    <property type="match status" value="1"/>
</dbReference>
<protein>
    <recommendedName>
        <fullName evidence="5">Transposase</fullName>
    </recommendedName>
</protein>
<evidence type="ECO:0000313" key="3">
    <source>
        <dbReference type="EMBL" id="ASC05202.1"/>
    </source>
</evidence>
<dbReference type="InterPro" id="IPR002560">
    <property type="entry name" value="Transposase_DDE"/>
</dbReference>
<dbReference type="NCBIfam" id="NF033550">
    <property type="entry name" value="transpos_ISL3"/>
    <property type="match status" value="1"/>
</dbReference>
<dbReference type="PANTHER" id="PTHR33498">
    <property type="entry name" value="TRANSPOSASE FOR INSERTION SEQUENCE ELEMENT IS1557"/>
    <property type="match status" value="1"/>
</dbReference>
<reference evidence="3 4" key="1">
    <citation type="submission" date="2017-06" db="EMBL/GenBank/DDBJ databases">
        <title>Genome sequence of Acetobacter pasteurianus subsp. pasteurianus strain SRCM101468.</title>
        <authorList>
            <person name="Cho S.H."/>
        </authorList>
    </citation>
    <scope>NUCLEOTIDE SEQUENCE [LARGE SCALE GENOMIC DNA]</scope>
    <source>
        <strain evidence="3 4">SRCM101468</strain>
    </source>
</reference>
<dbReference type="InterPro" id="IPR047951">
    <property type="entry name" value="Transpos_ISL3"/>
</dbReference>
<dbReference type="InterPro" id="IPR032877">
    <property type="entry name" value="Transposase_HTH"/>
</dbReference>
<dbReference type="Pfam" id="PF01610">
    <property type="entry name" value="DDE_Tnp_ISL3"/>
    <property type="match status" value="1"/>
</dbReference>
<name>A0AAC9SPU5_ACEPA</name>
<dbReference type="RefSeq" id="WP_157666402.1">
    <property type="nucleotide sequence ID" value="NZ_CP021922.1"/>
</dbReference>
<dbReference type="Proteomes" id="UP000196816">
    <property type="component" value="Chromosome"/>
</dbReference>
<feature type="domain" description="Transposase IS204/IS1001/IS1096/IS1165 DDE" evidence="1">
    <location>
        <begin position="153"/>
        <end position="384"/>
    </location>
</feature>
<evidence type="ECO:0000259" key="1">
    <source>
        <dbReference type="Pfam" id="PF01610"/>
    </source>
</evidence>
<dbReference type="AlphaFoldDB" id="A0AAC9SPU5"/>
<evidence type="ECO:0000259" key="2">
    <source>
        <dbReference type="Pfam" id="PF13542"/>
    </source>
</evidence>
<dbReference type="Pfam" id="PF13542">
    <property type="entry name" value="HTH_Tnp_ISL3"/>
    <property type="match status" value="1"/>
</dbReference>
<accession>A0AAC9SPU5</accession>